<feature type="compositionally biased region" description="Basic residues" evidence="1">
    <location>
        <begin position="12"/>
        <end position="25"/>
    </location>
</feature>
<reference evidence="3" key="1">
    <citation type="journal article" date="2008" name="Nat. Genet.">
        <title>The Pristionchus pacificus genome provides a unique perspective on nematode lifestyle and parasitism.</title>
        <authorList>
            <person name="Dieterich C."/>
            <person name="Clifton S.W."/>
            <person name="Schuster L.N."/>
            <person name="Chinwalla A."/>
            <person name="Delehaunty K."/>
            <person name="Dinkelacker I."/>
            <person name="Fulton L."/>
            <person name="Fulton R."/>
            <person name="Godfrey J."/>
            <person name="Minx P."/>
            <person name="Mitreva M."/>
            <person name="Roeseler W."/>
            <person name="Tian H."/>
            <person name="Witte H."/>
            <person name="Yang S.P."/>
            <person name="Wilson R.K."/>
            <person name="Sommer R.J."/>
        </authorList>
    </citation>
    <scope>NUCLEOTIDE SEQUENCE [LARGE SCALE GENOMIC DNA]</scope>
    <source>
        <strain evidence="3">PS312</strain>
    </source>
</reference>
<feature type="region of interest" description="Disordered" evidence="1">
    <location>
        <begin position="643"/>
        <end position="676"/>
    </location>
</feature>
<proteinExistence type="predicted"/>
<feature type="region of interest" description="Disordered" evidence="1">
    <location>
        <begin position="442"/>
        <end position="478"/>
    </location>
</feature>
<dbReference type="AlphaFoldDB" id="A0A2A6CTW3"/>
<dbReference type="Proteomes" id="UP000005239">
    <property type="component" value="Unassembled WGS sequence"/>
</dbReference>
<feature type="compositionally biased region" description="Low complexity" evidence="1">
    <location>
        <begin position="463"/>
        <end position="477"/>
    </location>
</feature>
<dbReference type="PROSITE" id="PS00028">
    <property type="entry name" value="ZINC_FINGER_C2H2_1"/>
    <property type="match status" value="1"/>
</dbReference>
<name>A0A2A6CTW3_PRIPA</name>
<dbReference type="EnsemblMetazoa" id="PPA05624.1">
    <property type="protein sequence ID" value="PPA05624.1"/>
    <property type="gene ID" value="WBGene00095178"/>
</dbReference>
<protein>
    <submittedName>
        <fullName evidence="2">C2H2-type domain-containing protein</fullName>
    </submittedName>
</protein>
<evidence type="ECO:0000313" key="3">
    <source>
        <dbReference type="Proteomes" id="UP000005239"/>
    </source>
</evidence>
<feature type="region of interest" description="Disordered" evidence="1">
    <location>
        <begin position="1"/>
        <end position="25"/>
    </location>
</feature>
<evidence type="ECO:0000313" key="2">
    <source>
        <dbReference type="EnsemblMetazoa" id="PPA05624.1"/>
    </source>
</evidence>
<reference evidence="2" key="2">
    <citation type="submission" date="2022-06" db="UniProtKB">
        <authorList>
            <consortium name="EnsemblMetazoa"/>
        </authorList>
    </citation>
    <scope>IDENTIFICATION</scope>
    <source>
        <strain evidence="2">PS312</strain>
    </source>
</reference>
<accession>A0A2A6CTW3</accession>
<sequence>MANKQTANSAVIKRKPRRKAKKWNKKQVYKTATCPICDREMPQAQNLKRHLLTHQKKAAMLEKKIALLPPSSEHNVSLTHLVRLPSQKNRDDETRFHDHHTAIQAADLSAPQISLTTNSIFNKNAADFFLPNTRSTTPPAIAALKLRANEINAIQHPSKREMLPPPVASHSSSPNDLDGDDAVSTLKQPPTVASLPIGPNVLSIIDASNVFDDAHVTRGRASLPRARAEPTAKEAVIPPSSSYPISKLRDPRLVAQNNVEASIAMGYIQPPPASLSPPTLSLPSALNSNGDLGDSEEAIEDNTELPPGTCGECGKLCDMRKHRMETGHGIRICSQCCILRWTQEGLVKHVHEKHRMQSVEYKTITRLFYEKEELDHFMKRFVSDLHLSQEPPLKSNSLVWSCVFHSSRMIYRDCTAFVKVTTLPDGRITVSYCSDHMHYEGDVEEEMEEEPTHLDTSEMNGIQSPSSSQSPSLPQPSALAVDGVLNDTEDVLFVENCGGGGGRVKSHRVKTEPDMSGIEDHLIQPVPSIQDASGRTVEELKALYHKEAVYVTGVAASFTLANQHLQFQKYFHQLLFGSMLEPILEKDVLAMLGRISQEVTTIKETQKMLSMMEDFSSITRLGEKKAQKGDLVLKKLNLGAIKKEPADRANGGDDEDDQEPCCSSNPSIRPSPTSTH</sequence>
<organism evidence="2 3">
    <name type="scientific">Pristionchus pacificus</name>
    <name type="common">Parasitic nematode worm</name>
    <dbReference type="NCBI Taxonomy" id="54126"/>
    <lineage>
        <taxon>Eukaryota</taxon>
        <taxon>Metazoa</taxon>
        <taxon>Ecdysozoa</taxon>
        <taxon>Nematoda</taxon>
        <taxon>Chromadorea</taxon>
        <taxon>Rhabditida</taxon>
        <taxon>Rhabditina</taxon>
        <taxon>Diplogasteromorpha</taxon>
        <taxon>Diplogasteroidea</taxon>
        <taxon>Neodiplogasteridae</taxon>
        <taxon>Pristionchus</taxon>
    </lineage>
</organism>
<feature type="region of interest" description="Disordered" evidence="1">
    <location>
        <begin position="155"/>
        <end position="177"/>
    </location>
</feature>
<dbReference type="InterPro" id="IPR013087">
    <property type="entry name" value="Znf_C2H2_type"/>
</dbReference>
<keyword evidence="3" id="KW-1185">Reference proteome</keyword>
<gene>
    <name evidence="2" type="primary">WBGene00095178</name>
</gene>
<feature type="compositionally biased region" description="Polar residues" evidence="1">
    <location>
        <begin position="661"/>
        <end position="676"/>
    </location>
</feature>
<accession>A0A8R1U6V8</accession>
<evidence type="ECO:0000256" key="1">
    <source>
        <dbReference type="SAM" id="MobiDB-lite"/>
    </source>
</evidence>
<dbReference type="Gene3D" id="3.30.160.60">
    <property type="entry name" value="Classic Zinc Finger"/>
    <property type="match status" value="1"/>
</dbReference>